<accession>A0A6L2ZXP3</accession>
<comment type="caution">
    <text evidence="2">The sequence shown here is derived from an EMBL/GenBank/DDBJ whole genome shotgun (WGS) entry which is preliminary data.</text>
</comment>
<dbReference type="Pfam" id="PF14090">
    <property type="entry name" value="HTH_39"/>
    <property type="match status" value="1"/>
</dbReference>
<evidence type="ECO:0000313" key="3">
    <source>
        <dbReference type="Proteomes" id="UP000504756"/>
    </source>
</evidence>
<feature type="domain" description="Winged helix-turn-helix" evidence="1">
    <location>
        <begin position="12"/>
        <end position="69"/>
    </location>
</feature>
<dbReference type="Proteomes" id="UP000504756">
    <property type="component" value="Unassembled WGS sequence"/>
</dbReference>
<evidence type="ECO:0000259" key="1">
    <source>
        <dbReference type="Pfam" id="PF14090"/>
    </source>
</evidence>
<protein>
    <recommendedName>
        <fullName evidence="1">Winged helix-turn-helix domain-containing protein</fullName>
    </recommendedName>
</protein>
<dbReference type="AlphaFoldDB" id="A0A6L2ZXP3"/>
<proteinExistence type="predicted"/>
<evidence type="ECO:0000313" key="2">
    <source>
        <dbReference type="EMBL" id="GFO52267.1"/>
    </source>
</evidence>
<sequence>MSNVIDENQRSTQHERILQWFDSHASLTRWEALTFLGIWEAPARISELRKQGYQFHTKLEKGISESGYTFQSAVWTLEDNSK</sequence>
<name>A0A6L2ZXP3_9LACT</name>
<reference evidence="2 3" key="1">
    <citation type="submission" date="2020-06" db="EMBL/GenBank/DDBJ databases">
        <title>Draft genome sequence of Lactic acid bacteria from Okinawan-style tofu.</title>
        <authorList>
            <person name="Takara I."/>
            <person name="Ikematsu S."/>
        </authorList>
    </citation>
    <scope>NUCLEOTIDE SEQUENCE [LARGE SCALE GENOMIC DNA]</scope>
    <source>
        <strain evidence="3">lg38</strain>
    </source>
</reference>
<dbReference type="EMBL" id="BLXU01000009">
    <property type="protein sequence ID" value="GFO52267.1"/>
    <property type="molecule type" value="Genomic_DNA"/>
</dbReference>
<dbReference type="RefSeq" id="WP_165706098.1">
    <property type="nucleotide sequence ID" value="NZ_BLXU01000009.1"/>
</dbReference>
<gene>
    <name evidence="2" type="ORF">ikelab_15420</name>
</gene>
<dbReference type="InterPro" id="IPR055245">
    <property type="entry name" value="HTH_proteobacteria"/>
</dbReference>
<organism evidence="2 3">
    <name type="scientific">Lactococcus garvieae</name>
    <dbReference type="NCBI Taxonomy" id="1363"/>
    <lineage>
        <taxon>Bacteria</taxon>
        <taxon>Bacillati</taxon>
        <taxon>Bacillota</taxon>
        <taxon>Bacilli</taxon>
        <taxon>Lactobacillales</taxon>
        <taxon>Streptococcaceae</taxon>
        <taxon>Lactococcus</taxon>
    </lineage>
</organism>